<dbReference type="HOGENOM" id="CLU_045539_4_3_5"/>
<dbReference type="Proteomes" id="UP000019666">
    <property type="component" value="Unassembled WGS sequence"/>
</dbReference>
<comment type="caution">
    <text evidence="7">The sequence shown here is derived from an EMBL/GenBank/DDBJ whole genome shotgun (WGS) entry which is preliminary data.</text>
</comment>
<evidence type="ECO:0000256" key="3">
    <source>
        <dbReference type="ARBA" id="ARBA00022692"/>
    </source>
</evidence>
<sequence>MVLTDPKPARGAGPDERQARGVLSEKPVHLLHGVGWRAVWAVSHEAVLRLWDDDAMGLAGNIAFRALLALFPFLIFATSLTALLADKAMADGLITFLITLVPSALVEPLIAEARDVLSAERGGVLSLGGLLTLWFALGGVGGVRVGLNRAYDIREGRSAVVLLTLEVVSVITLGFGFVLVGYLLVLAPHAGSFLHRLLPGFEPASLELGILCYLVSAAILAAALFAAHVVLPARRLSFATMWPGILFTLVAWSALGAAFSLYLIRFADYASYYAGLAGIVAGLYFLYLAALVLIFGGELNRVLRMRRIARALRRT</sequence>
<dbReference type="AlphaFoldDB" id="A0A017HQ85"/>
<dbReference type="NCBIfam" id="TIGR00765">
    <property type="entry name" value="yihY_not_rbn"/>
    <property type="match status" value="1"/>
</dbReference>
<protein>
    <submittedName>
        <fullName evidence="7">Inner membrane protein YihY, formerly thought to be RNase BN</fullName>
    </submittedName>
</protein>
<name>A0A017HQ85_9RHOB</name>
<feature type="transmembrane region" description="Helical" evidence="6">
    <location>
        <begin position="270"/>
        <end position="297"/>
    </location>
</feature>
<dbReference type="PANTHER" id="PTHR30213">
    <property type="entry name" value="INNER MEMBRANE PROTEIN YHJD"/>
    <property type="match status" value="1"/>
</dbReference>
<organism evidence="7 8">
    <name type="scientific">Rubellimicrobium mesophilum DSM 19309</name>
    <dbReference type="NCBI Taxonomy" id="442562"/>
    <lineage>
        <taxon>Bacteria</taxon>
        <taxon>Pseudomonadati</taxon>
        <taxon>Pseudomonadota</taxon>
        <taxon>Alphaproteobacteria</taxon>
        <taxon>Rhodobacterales</taxon>
        <taxon>Roseobacteraceae</taxon>
        <taxon>Rubellimicrobium</taxon>
    </lineage>
</organism>
<dbReference type="RefSeq" id="WP_051521391.1">
    <property type="nucleotide sequence ID" value="NZ_KK088590.1"/>
</dbReference>
<reference evidence="7 8" key="1">
    <citation type="submission" date="2013-02" db="EMBL/GenBank/DDBJ databases">
        <authorList>
            <person name="Fiebig A."/>
            <person name="Goeker M."/>
            <person name="Klenk H.-P.P."/>
        </authorList>
    </citation>
    <scope>NUCLEOTIDE SEQUENCE [LARGE SCALE GENOMIC DNA]</scope>
    <source>
        <strain evidence="7 8">DSM 19309</strain>
    </source>
</reference>
<accession>A0A017HQ85</accession>
<evidence type="ECO:0000313" key="8">
    <source>
        <dbReference type="Proteomes" id="UP000019666"/>
    </source>
</evidence>
<keyword evidence="5 6" id="KW-0472">Membrane</keyword>
<keyword evidence="8" id="KW-1185">Reference proteome</keyword>
<comment type="subcellular location">
    <subcellularLocation>
        <location evidence="1">Cell membrane</location>
        <topology evidence="1">Multi-pass membrane protein</topology>
    </subcellularLocation>
</comment>
<dbReference type="PIRSF" id="PIRSF035875">
    <property type="entry name" value="RNase_BN"/>
    <property type="match status" value="1"/>
</dbReference>
<dbReference type="PANTHER" id="PTHR30213:SF0">
    <property type="entry name" value="UPF0761 MEMBRANE PROTEIN YIHY"/>
    <property type="match status" value="1"/>
</dbReference>
<evidence type="ECO:0000256" key="4">
    <source>
        <dbReference type="ARBA" id="ARBA00022989"/>
    </source>
</evidence>
<feature type="transmembrane region" description="Helical" evidence="6">
    <location>
        <begin position="62"/>
        <end position="85"/>
    </location>
</feature>
<keyword evidence="3 6" id="KW-0812">Transmembrane</keyword>
<evidence type="ECO:0000313" key="7">
    <source>
        <dbReference type="EMBL" id="EYD76338.1"/>
    </source>
</evidence>
<dbReference type="PATRIC" id="fig|442562.3.peg.2068"/>
<proteinExistence type="predicted"/>
<dbReference type="InterPro" id="IPR017039">
    <property type="entry name" value="Virul_fac_BrkB"/>
</dbReference>
<dbReference type="OrthoDB" id="7163777at2"/>
<feature type="transmembrane region" description="Helical" evidence="6">
    <location>
        <begin position="123"/>
        <end position="147"/>
    </location>
</feature>
<evidence type="ECO:0000256" key="2">
    <source>
        <dbReference type="ARBA" id="ARBA00022475"/>
    </source>
</evidence>
<evidence type="ECO:0000256" key="5">
    <source>
        <dbReference type="ARBA" id="ARBA00023136"/>
    </source>
</evidence>
<gene>
    <name evidence="7" type="ORF">Rumeso_02096</name>
</gene>
<feature type="transmembrane region" description="Helical" evidence="6">
    <location>
        <begin position="92"/>
        <end position="111"/>
    </location>
</feature>
<dbReference type="EMBL" id="AOSK01000050">
    <property type="protein sequence ID" value="EYD76338.1"/>
    <property type="molecule type" value="Genomic_DNA"/>
</dbReference>
<feature type="transmembrane region" description="Helical" evidence="6">
    <location>
        <begin position="208"/>
        <end position="231"/>
    </location>
</feature>
<keyword evidence="2" id="KW-1003">Cell membrane</keyword>
<feature type="transmembrane region" description="Helical" evidence="6">
    <location>
        <begin position="159"/>
        <end position="188"/>
    </location>
</feature>
<evidence type="ECO:0000256" key="1">
    <source>
        <dbReference type="ARBA" id="ARBA00004651"/>
    </source>
</evidence>
<feature type="transmembrane region" description="Helical" evidence="6">
    <location>
        <begin position="243"/>
        <end position="264"/>
    </location>
</feature>
<dbReference type="STRING" id="442562.Rumeso_02096"/>
<evidence type="ECO:0000256" key="6">
    <source>
        <dbReference type="SAM" id="Phobius"/>
    </source>
</evidence>
<dbReference type="Pfam" id="PF03631">
    <property type="entry name" value="Virul_fac_BrkB"/>
    <property type="match status" value="1"/>
</dbReference>
<keyword evidence="4 6" id="KW-1133">Transmembrane helix</keyword>
<dbReference type="GO" id="GO:0005886">
    <property type="term" value="C:plasma membrane"/>
    <property type="evidence" value="ECO:0007669"/>
    <property type="project" value="UniProtKB-SubCell"/>
</dbReference>